<reference evidence="5" key="1">
    <citation type="submission" date="2021-01" db="EMBL/GenBank/DDBJ databases">
        <title>Whole genome shotgun sequence of Rugosimonospora africana NBRC 104875.</title>
        <authorList>
            <person name="Komaki H."/>
            <person name="Tamura T."/>
        </authorList>
    </citation>
    <scope>NUCLEOTIDE SEQUENCE</scope>
    <source>
        <strain evidence="5">NBRC 104875</strain>
    </source>
</reference>
<proteinExistence type="predicted"/>
<accession>A0A8J3VNC3</accession>
<dbReference type="Gene3D" id="3.40.50.360">
    <property type="match status" value="1"/>
</dbReference>
<evidence type="ECO:0000256" key="3">
    <source>
        <dbReference type="ARBA" id="ARBA00023002"/>
    </source>
</evidence>
<gene>
    <name evidence="5" type="ORF">Raf01_09620</name>
</gene>
<protein>
    <recommendedName>
        <fullName evidence="4">NADPH-dependent FMN reductase-like domain-containing protein</fullName>
    </recommendedName>
</protein>
<sequence>MSGIVVLSGDPHPDSRTARLATGIGTSTAQLIGARPPEVIDLAEYGYRLLVPEAEEVSRAIENVRDADLLVIATPTYNGTFSGVLKVFLDCFPSDGLAGRPALSVVVSATPGRAEVAEGHLHALLAEMGATTPGPGLAVAEDQLVQPDVLITGYLDRVRGALGVPAH</sequence>
<keyword evidence="6" id="KW-1185">Reference proteome</keyword>
<dbReference type="GO" id="GO:0016491">
    <property type="term" value="F:oxidoreductase activity"/>
    <property type="evidence" value="ECO:0007669"/>
    <property type="project" value="UniProtKB-KW"/>
</dbReference>
<dbReference type="InterPro" id="IPR005025">
    <property type="entry name" value="FMN_Rdtase-like_dom"/>
</dbReference>
<evidence type="ECO:0000256" key="2">
    <source>
        <dbReference type="ARBA" id="ARBA00022643"/>
    </source>
</evidence>
<dbReference type="PANTHER" id="PTHR43408:SF2">
    <property type="entry name" value="FMN REDUCTASE (NADPH)"/>
    <property type="match status" value="1"/>
</dbReference>
<dbReference type="AlphaFoldDB" id="A0A8J3VNC3"/>
<name>A0A8J3VNC3_9ACTN</name>
<keyword evidence="3" id="KW-0560">Oxidoreductase</keyword>
<keyword evidence="1" id="KW-0285">Flavoprotein</keyword>
<dbReference type="InterPro" id="IPR051814">
    <property type="entry name" value="NAD(P)H-dep_FMN_reductase"/>
</dbReference>
<feature type="domain" description="NADPH-dependent FMN reductase-like" evidence="4">
    <location>
        <begin position="4"/>
        <end position="140"/>
    </location>
</feature>
<dbReference type="RefSeq" id="WP_203916501.1">
    <property type="nucleotide sequence ID" value="NZ_BONZ01000010.1"/>
</dbReference>
<dbReference type="SUPFAM" id="SSF52218">
    <property type="entry name" value="Flavoproteins"/>
    <property type="match status" value="1"/>
</dbReference>
<dbReference type="Pfam" id="PF03358">
    <property type="entry name" value="FMN_red"/>
    <property type="match status" value="1"/>
</dbReference>
<organism evidence="5 6">
    <name type="scientific">Rugosimonospora africana</name>
    <dbReference type="NCBI Taxonomy" id="556532"/>
    <lineage>
        <taxon>Bacteria</taxon>
        <taxon>Bacillati</taxon>
        <taxon>Actinomycetota</taxon>
        <taxon>Actinomycetes</taxon>
        <taxon>Micromonosporales</taxon>
        <taxon>Micromonosporaceae</taxon>
        <taxon>Rugosimonospora</taxon>
    </lineage>
</organism>
<dbReference type="PANTHER" id="PTHR43408">
    <property type="entry name" value="FMN REDUCTASE (NADPH)"/>
    <property type="match status" value="1"/>
</dbReference>
<comment type="caution">
    <text evidence="5">The sequence shown here is derived from an EMBL/GenBank/DDBJ whole genome shotgun (WGS) entry which is preliminary data.</text>
</comment>
<dbReference type="Proteomes" id="UP000642748">
    <property type="component" value="Unassembled WGS sequence"/>
</dbReference>
<evidence type="ECO:0000256" key="1">
    <source>
        <dbReference type="ARBA" id="ARBA00022630"/>
    </source>
</evidence>
<evidence type="ECO:0000313" key="6">
    <source>
        <dbReference type="Proteomes" id="UP000642748"/>
    </source>
</evidence>
<dbReference type="EMBL" id="BONZ01000010">
    <property type="protein sequence ID" value="GIH12790.1"/>
    <property type="molecule type" value="Genomic_DNA"/>
</dbReference>
<evidence type="ECO:0000313" key="5">
    <source>
        <dbReference type="EMBL" id="GIH12790.1"/>
    </source>
</evidence>
<evidence type="ECO:0000259" key="4">
    <source>
        <dbReference type="Pfam" id="PF03358"/>
    </source>
</evidence>
<keyword evidence="2" id="KW-0288">FMN</keyword>
<dbReference type="InterPro" id="IPR029039">
    <property type="entry name" value="Flavoprotein-like_sf"/>
</dbReference>